<dbReference type="AlphaFoldDB" id="A0A455SC59"/>
<protein>
    <recommendedName>
        <fullName evidence="4">D-isomer specific 2-hydroxyacid dehydrogenase NAD-binding domain-containing protein</fullName>
    </recommendedName>
</protein>
<dbReference type="Pfam" id="PF02826">
    <property type="entry name" value="2-Hacid_dh_C"/>
    <property type="match status" value="1"/>
</dbReference>
<dbReference type="EMBL" id="AP019376">
    <property type="protein sequence ID" value="BBH85346.1"/>
    <property type="molecule type" value="Genomic_DNA"/>
</dbReference>
<evidence type="ECO:0000256" key="2">
    <source>
        <dbReference type="ARBA" id="ARBA00023027"/>
    </source>
</evidence>
<accession>A0A455SC59</accession>
<dbReference type="GO" id="GO:0016491">
    <property type="term" value="F:oxidoreductase activity"/>
    <property type="evidence" value="ECO:0007669"/>
    <property type="project" value="UniProtKB-KW"/>
</dbReference>
<dbReference type="Gene3D" id="3.40.50.720">
    <property type="entry name" value="NAD(P)-binding Rossmann-like Domain"/>
    <property type="match status" value="1"/>
</dbReference>
<proteinExistence type="predicted"/>
<keyword evidence="2" id="KW-0520">NAD</keyword>
<dbReference type="GO" id="GO:0051287">
    <property type="term" value="F:NAD binding"/>
    <property type="evidence" value="ECO:0007669"/>
    <property type="project" value="InterPro"/>
</dbReference>
<feature type="compositionally biased region" description="Polar residues" evidence="3">
    <location>
        <begin position="116"/>
        <end position="126"/>
    </location>
</feature>
<organism evidence="5">
    <name type="scientific">Thermosporothrix sp. COM3</name>
    <dbReference type="NCBI Taxonomy" id="2490863"/>
    <lineage>
        <taxon>Bacteria</taxon>
        <taxon>Bacillati</taxon>
        <taxon>Chloroflexota</taxon>
        <taxon>Ktedonobacteria</taxon>
        <taxon>Ktedonobacterales</taxon>
        <taxon>Thermosporotrichaceae</taxon>
        <taxon>Thermosporothrix</taxon>
    </lineage>
</organism>
<evidence type="ECO:0000256" key="3">
    <source>
        <dbReference type="SAM" id="MobiDB-lite"/>
    </source>
</evidence>
<dbReference type="PANTHER" id="PTHR43333:SF1">
    <property type="entry name" value="D-ISOMER SPECIFIC 2-HYDROXYACID DEHYDROGENASE NAD-BINDING DOMAIN-CONTAINING PROTEIN"/>
    <property type="match status" value="1"/>
</dbReference>
<dbReference type="PANTHER" id="PTHR43333">
    <property type="entry name" value="2-HACID_DH_C DOMAIN-CONTAINING PROTEIN"/>
    <property type="match status" value="1"/>
</dbReference>
<dbReference type="SUPFAM" id="SSF51735">
    <property type="entry name" value="NAD(P)-binding Rossmann-fold domains"/>
    <property type="match status" value="1"/>
</dbReference>
<reference evidence="5" key="1">
    <citation type="submission" date="2018-12" db="EMBL/GenBank/DDBJ databases">
        <title>Novel natural products biosynthetic potential of the class Ktedonobacteria.</title>
        <authorList>
            <person name="Zheng Y."/>
            <person name="Saitou A."/>
            <person name="Wang C.M."/>
            <person name="Toyoda A."/>
            <person name="Minakuchi Y."/>
            <person name="Sekiguchi Y."/>
            <person name="Ueda K."/>
            <person name="Takano H."/>
            <person name="Sakai Y."/>
            <person name="Yokota A."/>
            <person name="Yabe S."/>
        </authorList>
    </citation>
    <scope>NUCLEOTIDE SEQUENCE</scope>
    <source>
        <strain evidence="5">COM3</strain>
    </source>
</reference>
<dbReference type="InterPro" id="IPR006140">
    <property type="entry name" value="D-isomer_DH_NAD-bd"/>
</dbReference>
<evidence type="ECO:0000259" key="4">
    <source>
        <dbReference type="Pfam" id="PF02826"/>
    </source>
</evidence>
<keyword evidence="1" id="KW-0560">Oxidoreductase</keyword>
<sequence>MPAKISIFDGRAVLILDYGAIGQHVARLCRDLGMHVMAVRRQIPAAALAESAEQGIYPASQLRQLLPSADALVLCVPATVDTIGMIGSAELALLPRHAVLVNVSRGVVVDECDYESPSSGQWSGNRTPAYGPSGSPA</sequence>
<name>A0A455SC59_9CHLR</name>
<feature type="domain" description="D-isomer specific 2-hydroxyacid dehydrogenase NAD-binding" evidence="4">
    <location>
        <begin position="9"/>
        <end position="111"/>
    </location>
</feature>
<evidence type="ECO:0000313" key="5">
    <source>
        <dbReference type="EMBL" id="BBH85346.1"/>
    </source>
</evidence>
<dbReference type="InterPro" id="IPR036291">
    <property type="entry name" value="NAD(P)-bd_dom_sf"/>
</dbReference>
<evidence type="ECO:0000256" key="1">
    <source>
        <dbReference type="ARBA" id="ARBA00023002"/>
    </source>
</evidence>
<gene>
    <name evidence="5" type="ORF">KTC_00970</name>
</gene>
<feature type="region of interest" description="Disordered" evidence="3">
    <location>
        <begin position="115"/>
        <end position="137"/>
    </location>
</feature>